<reference evidence="1" key="1">
    <citation type="submission" date="2020-04" db="EMBL/GenBank/DDBJ databases">
        <authorList>
            <person name="Alioto T."/>
            <person name="Alioto T."/>
            <person name="Gomez Garrido J."/>
        </authorList>
    </citation>
    <scope>NUCLEOTIDE SEQUENCE</scope>
    <source>
        <strain evidence="1">A484AB</strain>
    </source>
</reference>
<dbReference type="Proteomes" id="UP001152795">
    <property type="component" value="Unassembled WGS sequence"/>
</dbReference>
<proteinExistence type="predicted"/>
<gene>
    <name evidence="1" type="ORF">PACLA_8A084681</name>
</gene>
<keyword evidence="2" id="KW-1185">Reference proteome</keyword>
<evidence type="ECO:0000313" key="2">
    <source>
        <dbReference type="Proteomes" id="UP001152795"/>
    </source>
</evidence>
<organism evidence="1 2">
    <name type="scientific">Paramuricea clavata</name>
    <name type="common">Red gorgonian</name>
    <name type="synonym">Violescent sea-whip</name>
    <dbReference type="NCBI Taxonomy" id="317549"/>
    <lineage>
        <taxon>Eukaryota</taxon>
        <taxon>Metazoa</taxon>
        <taxon>Cnidaria</taxon>
        <taxon>Anthozoa</taxon>
        <taxon>Octocorallia</taxon>
        <taxon>Malacalcyonacea</taxon>
        <taxon>Plexauridae</taxon>
        <taxon>Paramuricea</taxon>
    </lineage>
</organism>
<dbReference type="AlphaFoldDB" id="A0A7D9JRH5"/>
<protein>
    <submittedName>
        <fullName evidence="1">Uncharacterized protein</fullName>
    </submittedName>
</protein>
<name>A0A7D9JRH5_PARCT</name>
<dbReference type="EMBL" id="CACRXK020020040">
    <property type="protein sequence ID" value="CAB4034340.1"/>
    <property type="molecule type" value="Genomic_DNA"/>
</dbReference>
<sequence length="134" mass="15279">MNRQRVTLLVLLDLSSAFDTIDHGILLERLRSKFGIRGKVLSWFSSYLSGRSQRVMLNVLQSAYRRYHSTETALLKVLNDILLSMNSQRVTLLVLLDLSSAFDTIDHGILLERLRSKFGIRGTVLSWFSSYLSG</sequence>
<evidence type="ECO:0000313" key="1">
    <source>
        <dbReference type="EMBL" id="CAB4034340.1"/>
    </source>
</evidence>
<dbReference type="PANTHER" id="PTHR33332">
    <property type="entry name" value="REVERSE TRANSCRIPTASE DOMAIN-CONTAINING PROTEIN"/>
    <property type="match status" value="1"/>
</dbReference>
<dbReference type="OrthoDB" id="419189at2759"/>
<accession>A0A7D9JRH5</accession>
<comment type="caution">
    <text evidence="1">The sequence shown here is derived from an EMBL/GenBank/DDBJ whole genome shotgun (WGS) entry which is preliminary data.</text>
</comment>